<dbReference type="GO" id="GO:0009279">
    <property type="term" value="C:cell outer membrane"/>
    <property type="evidence" value="ECO:0007669"/>
    <property type="project" value="UniProtKB-SubCell"/>
</dbReference>
<evidence type="ECO:0000256" key="10">
    <source>
        <dbReference type="ARBA" id="ARBA00023077"/>
    </source>
</evidence>
<evidence type="ECO:0000256" key="3">
    <source>
        <dbReference type="ARBA" id="ARBA00022448"/>
    </source>
</evidence>
<dbReference type="Gene3D" id="2.170.130.10">
    <property type="entry name" value="TonB-dependent receptor, plug domain"/>
    <property type="match status" value="1"/>
</dbReference>
<dbReference type="NCBIfam" id="TIGR01783">
    <property type="entry name" value="TonB-siderophor"/>
    <property type="match status" value="1"/>
</dbReference>
<keyword evidence="13 14" id="KW-0998">Cell outer membrane</keyword>
<keyword evidence="6 14" id="KW-0812">Transmembrane</keyword>
<accession>H8GGW0</accession>
<dbReference type="Proteomes" id="UP000005090">
    <property type="component" value="Chromosome"/>
</dbReference>
<evidence type="ECO:0000256" key="14">
    <source>
        <dbReference type="PROSITE-ProRule" id="PRU01360"/>
    </source>
</evidence>
<organism evidence="18 19">
    <name type="scientific">Methylomicrobium album BG8</name>
    <dbReference type="NCBI Taxonomy" id="686340"/>
    <lineage>
        <taxon>Bacteria</taxon>
        <taxon>Pseudomonadati</taxon>
        <taxon>Pseudomonadota</taxon>
        <taxon>Gammaproteobacteria</taxon>
        <taxon>Methylococcales</taxon>
        <taxon>Methylococcaceae</taxon>
        <taxon>Methylomicrobium</taxon>
    </lineage>
</organism>
<dbReference type="InterPro" id="IPR012910">
    <property type="entry name" value="Plug_dom"/>
</dbReference>
<proteinExistence type="inferred from homology"/>
<dbReference type="PROSITE" id="PS52016">
    <property type="entry name" value="TONB_DEPENDENT_REC_3"/>
    <property type="match status" value="1"/>
</dbReference>
<evidence type="ECO:0000256" key="13">
    <source>
        <dbReference type="ARBA" id="ARBA00023237"/>
    </source>
</evidence>
<keyword evidence="7" id="KW-0732">Signal</keyword>
<evidence type="ECO:0000256" key="11">
    <source>
        <dbReference type="ARBA" id="ARBA00023136"/>
    </source>
</evidence>
<dbReference type="InterPro" id="IPR037066">
    <property type="entry name" value="Plug_dom_sf"/>
</dbReference>
<evidence type="ECO:0000256" key="15">
    <source>
        <dbReference type="RuleBase" id="RU003357"/>
    </source>
</evidence>
<sequence length="787" mass="87195">MNPQFESTCERGPVNEILRKAIFIVLTTTWSAVDLAAEEIQGESGAAAAGIVTPDAKQSSDIKSEEVLPTVSVVGQKEAKAIDPVKGYVVKKSLSGSKTDTPLIEVPQSISVINKDEFAARAAQSITQAVTYTPGVFTGMFGPSTRDDYFNLRGFEGTQYLDGTRLMSSSTSYAQLRVEPYGLERIEVLRGPSSVLYGQNAPGGLVNMMSKRPTAIPFHEVQFLGGSYDRVQGSLDLSGPVAGRDDLLYRLVALGRGSDTQVDFVEDNRYYVAPSFTWKPSDATTFTFLSHYQKDETGNAMQFFPYQGSVLGNPNGRLPTSRFLGEPGFDGYEREQFSVGYALEHRFNKVFSARQNVRYAHVESQLKGMFPYYGAGFLDSDQGLSGQRLIDRDAGIYQDDTGTFTLDNQLQADFATGDVQHTFLAGLDYRHFTGKRQTGYVFSASSLDAYNPTYGRPLIDPSTGLSFSTPNTSGRVNQQLDQIGFYGQDQLKWNRWVATIGVRYDWASVDTLKTDYQNEDIGTNIVDYAHPTYTPSRQDSEAFTYRTGLSYQFDTGFAPYYSYSESFDPAVGTDRSSKPFKPTTGRQHEVGIKYQPTGYNAFITAAFFHLVQENVLTPDLAKPFPGMFQKQTGEVRSQGVELEGKASLDWGLNMTAAYTYTDAKVMQSNNEAELGKNLTYTPEHQASLWMDYTHPQGEFAGLGLGGGLRYIGSNYGDLSNSQKAPAYILMDASVHYDLGRLDRSMQGLRLGVNMSNLLDHEYVVTCGDDTCYYGDRRSVLASLRYNW</sequence>
<dbReference type="InterPro" id="IPR039426">
    <property type="entry name" value="TonB-dep_rcpt-like"/>
</dbReference>
<evidence type="ECO:0000259" key="17">
    <source>
        <dbReference type="Pfam" id="PF07715"/>
    </source>
</evidence>
<comment type="subcellular location">
    <subcellularLocation>
        <location evidence="1 14">Cell outer membrane</location>
        <topology evidence="1 14">Multi-pass membrane protein</topology>
    </subcellularLocation>
</comment>
<dbReference type="CDD" id="cd01347">
    <property type="entry name" value="ligand_gated_channel"/>
    <property type="match status" value="1"/>
</dbReference>
<dbReference type="InterPro" id="IPR036942">
    <property type="entry name" value="Beta-barrel_TonB_sf"/>
</dbReference>
<dbReference type="STRING" id="686340.Metal_2337"/>
<name>H8GGW0_METAL</name>
<reference evidence="18 19" key="1">
    <citation type="journal article" date="2013" name="Genome Announc.">
        <title>Genome Sequence of the Obligate Gammaproteobacterial Methanotroph Methylomicrobium album Strain BG8.</title>
        <authorList>
            <person name="Kits K.D."/>
            <person name="Kalyuzhnaya M.G."/>
            <person name="Klotz M.G."/>
            <person name="Jetten M.S."/>
            <person name="Op den Camp H.J."/>
            <person name="Vuilleumier S."/>
            <person name="Bringel F."/>
            <person name="Dispirito A.A."/>
            <person name="Murrell J.C."/>
            <person name="Bruce D."/>
            <person name="Cheng J.F."/>
            <person name="Copeland A."/>
            <person name="Goodwin L."/>
            <person name="Hauser L."/>
            <person name="Lajus A."/>
            <person name="Land M.L."/>
            <person name="Lapidus A."/>
            <person name="Lucas S."/>
            <person name="Medigue C."/>
            <person name="Pitluck S."/>
            <person name="Woyke T."/>
            <person name="Zeytun A."/>
            <person name="Stein L.Y."/>
        </authorList>
    </citation>
    <scope>NUCLEOTIDE SEQUENCE [LARGE SCALE GENOMIC DNA]</scope>
    <source>
        <strain evidence="18 19">BG8</strain>
    </source>
</reference>
<dbReference type="GO" id="GO:0015891">
    <property type="term" value="P:siderophore transport"/>
    <property type="evidence" value="ECO:0007669"/>
    <property type="project" value="InterPro"/>
</dbReference>
<dbReference type="GO" id="GO:0015344">
    <property type="term" value="F:siderophore uptake transmembrane transporter activity"/>
    <property type="evidence" value="ECO:0007669"/>
    <property type="project" value="TreeGrafter"/>
</dbReference>
<feature type="domain" description="TonB-dependent receptor-like beta-barrel" evidence="16">
    <location>
        <begin position="278"/>
        <end position="757"/>
    </location>
</feature>
<dbReference type="FunFam" id="2.170.130.10:FF:000001">
    <property type="entry name" value="Catecholate siderophore TonB-dependent receptor"/>
    <property type="match status" value="1"/>
</dbReference>
<keyword evidence="9" id="KW-0406">Ion transport</keyword>
<dbReference type="PANTHER" id="PTHR32552:SF68">
    <property type="entry name" value="FERRICHROME OUTER MEMBRANE TRANSPORTER_PHAGE RECEPTOR"/>
    <property type="match status" value="1"/>
</dbReference>
<dbReference type="EMBL" id="CM001475">
    <property type="protein sequence ID" value="EIC30073.1"/>
    <property type="molecule type" value="Genomic_DNA"/>
</dbReference>
<evidence type="ECO:0000256" key="7">
    <source>
        <dbReference type="ARBA" id="ARBA00022729"/>
    </source>
</evidence>
<keyword evidence="5" id="KW-0410">Iron transport</keyword>
<dbReference type="InterPro" id="IPR000531">
    <property type="entry name" value="Beta-barrel_TonB"/>
</dbReference>
<protein>
    <submittedName>
        <fullName evidence="18">TonB-dependent siderophore receptor</fullName>
    </submittedName>
</protein>
<dbReference type="PANTHER" id="PTHR32552">
    <property type="entry name" value="FERRICHROME IRON RECEPTOR-RELATED"/>
    <property type="match status" value="1"/>
</dbReference>
<keyword evidence="10 15" id="KW-0798">TonB box</keyword>
<dbReference type="eggNOG" id="COG4774">
    <property type="taxonomic scope" value="Bacteria"/>
</dbReference>
<evidence type="ECO:0000313" key="19">
    <source>
        <dbReference type="Proteomes" id="UP000005090"/>
    </source>
</evidence>
<keyword evidence="12 18" id="KW-0675">Receptor</keyword>
<keyword evidence="19" id="KW-1185">Reference proteome</keyword>
<evidence type="ECO:0000256" key="5">
    <source>
        <dbReference type="ARBA" id="ARBA00022496"/>
    </source>
</evidence>
<evidence type="ECO:0000256" key="12">
    <source>
        <dbReference type="ARBA" id="ARBA00023170"/>
    </source>
</evidence>
<dbReference type="Pfam" id="PF00593">
    <property type="entry name" value="TonB_dep_Rec_b-barrel"/>
    <property type="match status" value="1"/>
</dbReference>
<dbReference type="FunFam" id="2.40.170.20:FF:000005">
    <property type="entry name" value="TonB-dependent siderophore receptor"/>
    <property type="match status" value="1"/>
</dbReference>
<comment type="similarity">
    <text evidence="2 14 15">Belongs to the TonB-dependent receptor family.</text>
</comment>
<keyword evidence="8" id="KW-0408">Iron</keyword>
<dbReference type="HOGENOM" id="CLU_008287_9_0_6"/>
<evidence type="ECO:0000256" key="8">
    <source>
        <dbReference type="ARBA" id="ARBA00023004"/>
    </source>
</evidence>
<evidence type="ECO:0000259" key="16">
    <source>
        <dbReference type="Pfam" id="PF00593"/>
    </source>
</evidence>
<evidence type="ECO:0000256" key="1">
    <source>
        <dbReference type="ARBA" id="ARBA00004571"/>
    </source>
</evidence>
<dbReference type="Gene3D" id="2.40.170.20">
    <property type="entry name" value="TonB-dependent receptor, beta-barrel domain"/>
    <property type="match status" value="1"/>
</dbReference>
<evidence type="ECO:0000256" key="2">
    <source>
        <dbReference type="ARBA" id="ARBA00009810"/>
    </source>
</evidence>
<evidence type="ECO:0000256" key="9">
    <source>
        <dbReference type="ARBA" id="ARBA00023065"/>
    </source>
</evidence>
<evidence type="ECO:0000256" key="4">
    <source>
        <dbReference type="ARBA" id="ARBA00022452"/>
    </source>
</evidence>
<dbReference type="InterPro" id="IPR010105">
    <property type="entry name" value="TonB_sidphr_rcpt"/>
</dbReference>
<dbReference type="Pfam" id="PF07715">
    <property type="entry name" value="Plug"/>
    <property type="match status" value="1"/>
</dbReference>
<keyword evidence="4 14" id="KW-1134">Transmembrane beta strand</keyword>
<evidence type="ECO:0000256" key="6">
    <source>
        <dbReference type="ARBA" id="ARBA00022692"/>
    </source>
</evidence>
<keyword evidence="11 14" id="KW-0472">Membrane</keyword>
<evidence type="ECO:0000313" key="18">
    <source>
        <dbReference type="EMBL" id="EIC30073.1"/>
    </source>
</evidence>
<dbReference type="SUPFAM" id="SSF56935">
    <property type="entry name" value="Porins"/>
    <property type="match status" value="1"/>
</dbReference>
<dbReference type="AlphaFoldDB" id="H8GGW0"/>
<keyword evidence="3 14" id="KW-0813">Transport</keyword>
<feature type="domain" description="TonB-dependent receptor plug" evidence="17">
    <location>
        <begin position="103"/>
        <end position="204"/>
    </location>
</feature>
<gene>
    <name evidence="18" type="ORF">Metal_2337</name>
</gene>
<dbReference type="GO" id="GO:0038023">
    <property type="term" value="F:signaling receptor activity"/>
    <property type="evidence" value="ECO:0007669"/>
    <property type="project" value="InterPro"/>
</dbReference>